<dbReference type="VEuPathDB" id="FungiDB:EMCG_01773"/>
<dbReference type="AlphaFoldDB" id="A0A2B7ZL20"/>
<proteinExistence type="predicted"/>
<accession>A0A2B7ZL20</accession>
<dbReference type="EMBL" id="PDND01000042">
    <property type="protein sequence ID" value="PGH34325.1"/>
    <property type="molecule type" value="Genomic_DNA"/>
</dbReference>
<reference evidence="1 2" key="1">
    <citation type="submission" date="2017-10" db="EMBL/GenBank/DDBJ databases">
        <title>Comparative genomics in systemic dimorphic fungi from Ajellomycetaceae.</title>
        <authorList>
            <person name="Munoz J.F."/>
            <person name="Mcewen J.G."/>
            <person name="Clay O.K."/>
            <person name="Cuomo C.A."/>
        </authorList>
    </citation>
    <scope>NUCLEOTIDE SEQUENCE [LARGE SCALE GENOMIC DNA]</scope>
    <source>
        <strain evidence="1 2">UAMH4076</strain>
    </source>
</reference>
<dbReference type="Proteomes" id="UP000226031">
    <property type="component" value="Unassembled WGS sequence"/>
</dbReference>
<organism evidence="1 2">
    <name type="scientific">[Emmonsia] crescens</name>
    <dbReference type="NCBI Taxonomy" id="73230"/>
    <lineage>
        <taxon>Eukaryota</taxon>
        <taxon>Fungi</taxon>
        <taxon>Dikarya</taxon>
        <taxon>Ascomycota</taxon>
        <taxon>Pezizomycotina</taxon>
        <taxon>Eurotiomycetes</taxon>
        <taxon>Eurotiomycetidae</taxon>
        <taxon>Onygenales</taxon>
        <taxon>Ajellomycetaceae</taxon>
        <taxon>Emergomyces</taxon>
    </lineage>
</organism>
<keyword evidence="2" id="KW-1185">Reference proteome</keyword>
<sequence>MSNPANGLASRFEIRRLGPEHIEWAKAVHAHSNAFLSPIWTKANVGLLSWHLHEFFPGFDHVVRHQIESGMSFGIFDTEYKFKNPESAKTGGKLYWETPTTDADRERTTRESLLEQMDFPLVSIALHFDLFYPLDMEKMKPTFSIPPTAPFIDSKIDELDTRDRALAVPSGPGQILQANSTATRDDYTRLGLMRNLADWVTHEAASKGYKSIQLDSFSDAVFRVSTNPPLPYKAEVVCQVNLKEYEGLVEFYGEKFTFGCVDQVVARICVALE</sequence>
<gene>
    <name evidence="1" type="ORF">GX50_02808</name>
</gene>
<comment type="caution">
    <text evidence="1">The sequence shown here is derived from an EMBL/GenBank/DDBJ whole genome shotgun (WGS) entry which is preliminary data.</text>
</comment>
<protein>
    <submittedName>
        <fullName evidence="1">Uncharacterized protein</fullName>
    </submittedName>
</protein>
<evidence type="ECO:0000313" key="1">
    <source>
        <dbReference type="EMBL" id="PGH34325.1"/>
    </source>
</evidence>
<evidence type="ECO:0000313" key="2">
    <source>
        <dbReference type="Proteomes" id="UP000226031"/>
    </source>
</evidence>
<name>A0A2B7ZL20_9EURO</name>